<evidence type="ECO:0000259" key="1">
    <source>
        <dbReference type="PROSITE" id="PS50943"/>
    </source>
</evidence>
<dbReference type="Gene3D" id="1.10.260.40">
    <property type="entry name" value="lambda repressor-like DNA-binding domains"/>
    <property type="match status" value="1"/>
</dbReference>
<dbReference type="SMART" id="SM00530">
    <property type="entry name" value="HTH_XRE"/>
    <property type="match status" value="1"/>
</dbReference>
<dbReference type="InterPro" id="IPR001387">
    <property type="entry name" value="Cro/C1-type_HTH"/>
</dbReference>
<dbReference type="InterPro" id="IPR010982">
    <property type="entry name" value="Lambda_DNA-bd_dom_sf"/>
</dbReference>
<reference evidence="2" key="1">
    <citation type="journal article" date="2015" name="Nature">
        <title>Complex archaea that bridge the gap between prokaryotes and eukaryotes.</title>
        <authorList>
            <person name="Spang A."/>
            <person name="Saw J.H."/>
            <person name="Jorgensen S.L."/>
            <person name="Zaremba-Niedzwiedzka K."/>
            <person name="Martijn J."/>
            <person name="Lind A.E."/>
            <person name="van Eijk R."/>
            <person name="Schleper C."/>
            <person name="Guy L."/>
            <person name="Ettema T.J."/>
        </authorList>
    </citation>
    <scope>NUCLEOTIDE SEQUENCE</scope>
</reference>
<dbReference type="CDD" id="cd00093">
    <property type="entry name" value="HTH_XRE"/>
    <property type="match status" value="1"/>
</dbReference>
<dbReference type="SUPFAM" id="SSF47413">
    <property type="entry name" value="lambda repressor-like DNA-binding domains"/>
    <property type="match status" value="1"/>
</dbReference>
<dbReference type="AlphaFoldDB" id="A0A0F9A1A2"/>
<evidence type="ECO:0000313" key="2">
    <source>
        <dbReference type="EMBL" id="KKL00909.1"/>
    </source>
</evidence>
<proteinExistence type="predicted"/>
<gene>
    <name evidence="2" type="ORF">LCGC14_2627930</name>
</gene>
<dbReference type="PROSITE" id="PS50943">
    <property type="entry name" value="HTH_CROC1"/>
    <property type="match status" value="1"/>
</dbReference>
<name>A0A0F9A1A2_9ZZZZ</name>
<sequence>MPTPHPMTRKIAATLREIREKKNMKQSAIADALNIEVSNVSRMENGKHDITGTQFVLWCDKLDITPSSICTVVEADLTDDSNTGRFAQLISQMTSNKKDQWFDYGEYLLEQKPPRADAS</sequence>
<accession>A0A0F9A1A2</accession>
<dbReference type="GO" id="GO:0003677">
    <property type="term" value="F:DNA binding"/>
    <property type="evidence" value="ECO:0007669"/>
    <property type="project" value="InterPro"/>
</dbReference>
<organism evidence="2">
    <name type="scientific">marine sediment metagenome</name>
    <dbReference type="NCBI Taxonomy" id="412755"/>
    <lineage>
        <taxon>unclassified sequences</taxon>
        <taxon>metagenomes</taxon>
        <taxon>ecological metagenomes</taxon>
    </lineage>
</organism>
<comment type="caution">
    <text evidence="2">The sequence shown here is derived from an EMBL/GenBank/DDBJ whole genome shotgun (WGS) entry which is preliminary data.</text>
</comment>
<dbReference type="Pfam" id="PF01381">
    <property type="entry name" value="HTH_3"/>
    <property type="match status" value="1"/>
</dbReference>
<dbReference type="EMBL" id="LAZR01045001">
    <property type="protein sequence ID" value="KKL00909.1"/>
    <property type="molecule type" value="Genomic_DNA"/>
</dbReference>
<protein>
    <recommendedName>
        <fullName evidence="1">HTH cro/C1-type domain-containing protein</fullName>
    </recommendedName>
</protein>
<feature type="domain" description="HTH cro/C1-type" evidence="1">
    <location>
        <begin position="15"/>
        <end position="69"/>
    </location>
</feature>